<protein>
    <submittedName>
        <fullName evidence="2">Uncharacterized protein</fullName>
    </submittedName>
</protein>
<evidence type="ECO:0000256" key="1">
    <source>
        <dbReference type="SAM" id="SignalP"/>
    </source>
</evidence>
<reference evidence="2" key="1">
    <citation type="submission" date="2014-11" db="EMBL/GenBank/DDBJ databases">
        <authorList>
            <person name="Otto D Thomas"/>
            <person name="Naeem Raeece"/>
        </authorList>
    </citation>
    <scope>NUCLEOTIDE SEQUENCE</scope>
</reference>
<dbReference type="PANTHER" id="PTHR38742">
    <property type="entry name" value="PROTEIN GP17"/>
    <property type="match status" value="1"/>
</dbReference>
<dbReference type="PANTHER" id="PTHR38742:SF1">
    <property type="entry name" value="SECRETED PROTEIN C"/>
    <property type="match status" value="1"/>
</dbReference>
<dbReference type="EMBL" id="CDMZ01005462">
    <property type="protein sequence ID" value="CEM52985.1"/>
    <property type="molecule type" value="Genomic_DNA"/>
</dbReference>
<sequence length="872" mass="95458">MFRLPLQLLLLLPFVAASDMMTTLLKSSNVPTIDFTVGFFEGFTDSFISDKEGLKKCFATEEKAVDKVHDIIEKFESGDRIKKAEAILELTILVEKDLKKVKEDCTDVQLAEDEQAKIDDFIEMTKDPKKLAKKLVLRFMTHTKEVQGHISKARESAKGGDLMQAGREIGDACEILALEEEDLTDFERLHRAILSMTGEDLADLAVGVVEGFAGTLVEDEKVFEKCFGDVEGVSGKLADAFEKIASGDKAQLVEGIAELVVVVSKDLTSVISDCEGVDLSDEDKKKIQDMKELTEDLSLLIATVKANIQKDPKALMDGLLEAEAKFAKKDYKGAGKGLGGVLESILERQQMGLALLGASNIQTKEVALLVKGLLEGFTEGVGFDLEGAEECVKDVAHVVEDLEECIRLTSDSMQEGVRCMAEEVLTVIPVVKECKAITVPVESLKEIVRMLGLLKHPWQFAYEAGKHLIINGREVLHDVSGAISAFKGRDMETFGEDVGKVLAILLVGLEETENVEKREVALVVKGLLEGFTEGIGFDLEGAEECVKDVADVVEDLEECIRLTSDSMREGLKCMAEEVLTVIPVVKECKAITVPVESLEAIVKMLGLLKHPWQFAYEAGKHLIINGREVLHDVSGAISAFKGRDMETFGEDVGKVLAILLVGLEDEALTSPHFTKRPWNTKPTVTDAALIAVGILEGFSEEVFHADYLEQCVEETEEVVVAIEDAVGEIAQGKAKHILNGIKMLAQVVTDLFSQKRMAECEKLKIPEDTMEKIKHSADLLKHPLQFAYEAGKHLIVNGREIIHETDAAVTAFDNHDMQETGKNIGKILEQVLVGYNTLLQIVGEAAPPFGPSAEATELKDKFALRGSSSLFA</sequence>
<keyword evidence="1" id="KW-0732">Signal</keyword>
<dbReference type="AlphaFoldDB" id="A0A0G4I7J1"/>
<organism evidence="2">
    <name type="scientific">Chromera velia CCMP2878</name>
    <dbReference type="NCBI Taxonomy" id="1169474"/>
    <lineage>
        <taxon>Eukaryota</taxon>
        <taxon>Sar</taxon>
        <taxon>Alveolata</taxon>
        <taxon>Colpodellida</taxon>
        <taxon>Chromeraceae</taxon>
        <taxon>Chromera</taxon>
    </lineage>
</organism>
<dbReference type="VEuPathDB" id="CryptoDB:Cvel_11650"/>
<name>A0A0G4I7J1_9ALVE</name>
<evidence type="ECO:0000313" key="2">
    <source>
        <dbReference type="EMBL" id="CEM52985.1"/>
    </source>
</evidence>
<proteinExistence type="predicted"/>
<accession>A0A0G4I7J1</accession>
<gene>
    <name evidence="2" type="ORF">Cvel_11650</name>
</gene>
<feature type="signal peptide" evidence="1">
    <location>
        <begin position="1"/>
        <end position="17"/>
    </location>
</feature>
<feature type="chain" id="PRO_5005192808" evidence="1">
    <location>
        <begin position="18"/>
        <end position="872"/>
    </location>
</feature>